<dbReference type="PANTHER" id="PTHR37820">
    <property type="entry name" value="CELL DIVISION PROTEIN DIVIB"/>
    <property type="match status" value="1"/>
</dbReference>
<keyword evidence="6 8" id="KW-0472">Membrane</keyword>
<name>A0A381S6K3_9ZZZZ</name>
<dbReference type="InterPro" id="IPR013685">
    <property type="entry name" value="POTRA_FtsQ_type"/>
</dbReference>
<evidence type="ECO:0000256" key="7">
    <source>
        <dbReference type="ARBA" id="ARBA00023306"/>
    </source>
</evidence>
<proteinExistence type="predicted"/>
<dbReference type="GO" id="GO:0051301">
    <property type="term" value="P:cell division"/>
    <property type="evidence" value="ECO:0007669"/>
    <property type="project" value="UniProtKB-KW"/>
</dbReference>
<dbReference type="InterPro" id="IPR050487">
    <property type="entry name" value="FtsQ_DivIB"/>
</dbReference>
<dbReference type="EMBL" id="UINC01002732">
    <property type="protein sequence ID" value="SUZ99732.1"/>
    <property type="molecule type" value="Genomic_DNA"/>
</dbReference>
<keyword evidence="5 8" id="KW-1133">Transmembrane helix</keyword>
<dbReference type="Gene3D" id="3.10.20.310">
    <property type="entry name" value="membrane protein fhac"/>
    <property type="match status" value="1"/>
</dbReference>
<gene>
    <name evidence="10" type="ORF">METZ01_LOCUS52586</name>
</gene>
<evidence type="ECO:0000256" key="2">
    <source>
        <dbReference type="ARBA" id="ARBA00022475"/>
    </source>
</evidence>
<evidence type="ECO:0000256" key="4">
    <source>
        <dbReference type="ARBA" id="ARBA00022692"/>
    </source>
</evidence>
<feature type="domain" description="POTRA" evidence="9">
    <location>
        <begin position="41"/>
        <end position="110"/>
    </location>
</feature>
<accession>A0A381S6K3</accession>
<evidence type="ECO:0000256" key="3">
    <source>
        <dbReference type="ARBA" id="ARBA00022618"/>
    </source>
</evidence>
<organism evidence="10">
    <name type="scientific">marine metagenome</name>
    <dbReference type="NCBI Taxonomy" id="408172"/>
    <lineage>
        <taxon>unclassified sequences</taxon>
        <taxon>metagenomes</taxon>
        <taxon>ecological metagenomes</taxon>
    </lineage>
</organism>
<evidence type="ECO:0000256" key="8">
    <source>
        <dbReference type="SAM" id="Phobius"/>
    </source>
</evidence>
<keyword evidence="3" id="KW-0132">Cell division</keyword>
<evidence type="ECO:0000313" key="10">
    <source>
        <dbReference type="EMBL" id="SUZ99732.1"/>
    </source>
</evidence>
<sequence length="247" mass="26287">MGGDADLEDRSLIRRLWWLWIPVALLILVVLVYALTRTSLLDVDRIEVEGAGPRVTEWAVREVAGIEVGQPLFDLDLGAVDGRLTALPWVAEATVDREWSGTVRLRILERTPVVVAVDPVGAQVLLDAVGAVLDAVDPGAPVDPTLPHIRIDGFGPPGSRVSGIEPLLRAAEAIPPDLGAWIVALVPTGGGIRADLVGGAVAQLGFSDDYRDQARSLATVLTRVTLACLREVDVSIPDNPVVRRGAC</sequence>
<evidence type="ECO:0000256" key="6">
    <source>
        <dbReference type="ARBA" id="ARBA00023136"/>
    </source>
</evidence>
<reference evidence="10" key="1">
    <citation type="submission" date="2018-05" db="EMBL/GenBank/DDBJ databases">
        <authorList>
            <person name="Lanie J.A."/>
            <person name="Ng W.-L."/>
            <person name="Kazmierczak K.M."/>
            <person name="Andrzejewski T.M."/>
            <person name="Davidsen T.M."/>
            <person name="Wayne K.J."/>
            <person name="Tettelin H."/>
            <person name="Glass J.I."/>
            <person name="Rusch D."/>
            <person name="Podicherti R."/>
            <person name="Tsui H.-C.T."/>
            <person name="Winkler M.E."/>
        </authorList>
    </citation>
    <scope>NUCLEOTIDE SEQUENCE</scope>
</reference>
<dbReference type="PROSITE" id="PS51779">
    <property type="entry name" value="POTRA"/>
    <property type="match status" value="1"/>
</dbReference>
<dbReference type="GO" id="GO:0005886">
    <property type="term" value="C:plasma membrane"/>
    <property type="evidence" value="ECO:0007669"/>
    <property type="project" value="TreeGrafter"/>
</dbReference>
<dbReference type="InterPro" id="IPR034746">
    <property type="entry name" value="POTRA"/>
</dbReference>
<feature type="transmembrane region" description="Helical" evidence="8">
    <location>
        <begin position="17"/>
        <end position="36"/>
    </location>
</feature>
<evidence type="ECO:0000256" key="5">
    <source>
        <dbReference type="ARBA" id="ARBA00022989"/>
    </source>
</evidence>
<dbReference type="AlphaFoldDB" id="A0A381S6K3"/>
<evidence type="ECO:0000256" key="1">
    <source>
        <dbReference type="ARBA" id="ARBA00004370"/>
    </source>
</evidence>
<keyword evidence="2" id="KW-1003">Cell membrane</keyword>
<protein>
    <recommendedName>
        <fullName evidence="9">POTRA domain-containing protein</fullName>
    </recommendedName>
</protein>
<comment type="subcellular location">
    <subcellularLocation>
        <location evidence="1">Membrane</location>
    </subcellularLocation>
</comment>
<dbReference type="Pfam" id="PF08478">
    <property type="entry name" value="POTRA_1"/>
    <property type="match status" value="1"/>
</dbReference>
<keyword evidence="4 8" id="KW-0812">Transmembrane</keyword>
<keyword evidence="7" id="KW-0131">Cell cycle</keyword>
<evidence type="ECO:0000259" key="9">
    <source>
        <dbReference type="PROSITE" id="PS51779"/>
    </source>
</evidence>
<dbReference type="PANTHER" id="PTHR37820:SF1">
    <property type="entry name" value="CELL DIVISION PROTEIN FTSQ"/>
    <property type="match status" value="1"/>
</dbReference>